<proteinExistence type="predicted"/>
<sequence length="205" mass="23954">MNPQYYHDVITEKSWRILQDWQRQHRFILIGGWAVYLFTHALKSKDIDIAVSLEELGKLKEEYAVAKNERLKKYEARRDEIDIDIYVEYYSNPGLPVEALRGHTVTREGFSVPEIEYLLLLKENAWMARRGSDKGEKDAIDLIALLQAGADLRKYRDVLLQHAAMHLLDPLRALVEDTRDVSQLGLNQHAFSRLKKEWLSHIVKE</sequence>
<comment type="caution">
    <text evidence="1">The sequence shown here is derived from an EMBL/GenBank/DDBJ whole genome shotgun (WGS) entry which is preliminary data.</text>
</comment>
<dbReference type="EMBL" id="MGEM01000048">
    <property type="protein sequence ID" value="OGL83615.1"/>
    <property type="molecule type" value="Genomic_DNA"/>
</dbReference>
<protein>
    <submittedName>
        <fullName evidence="1">Uncharacterized protein</fullName>
    </submittedName>
</protein>
<dbReference type="SUPFAM" id="SSF81301">
    <property type="entry name" value="Nucleotidyltransferase"/>
    <property type="match status" value="1"/>
</dbReference>
<evidence type="ECO:0000313" key="2">
    <source>
        <dbReference type="Proteomes" id="UP000177704"/>
    </source>
</evidence>
<evidence type="ECO:0000313" key="1">
    <source>
        <dbReference type="EMBL" id="OGL83615.1"/>
    </source>
</evidence>
<dbReference type="AlphaFoldDB" id="A0A1F7UZA7"/>
<organism evidence="1 2">
    <name type="scientific">Candidatus Uhrbacteria bacterium RIFCSPLOWO2_01_FULL_55_36</name>
    <dbReference type="NCBI Taxonomy" id="1802404"/>
    <lineage>
        <taxon>Bacteria</taxon>
        <taxon>Candidatus Uhriibacteriota</taxon>
    </lineage>
</organism>
<dbReference type="InterPro" id="IPR043519">
    <property type="entry name" value="NT_sf"/>
</dbReference>
<accession>A0A1F7UZA7</accession>
<dbReference type="Proteomes" id="UP000177704">
    <property type="component" value="Unassembled WGS sequence"/>
</dbReference>
<gene>
    <name evidence="1" type="ORF">A3B36_03075</name>
</gene>
<reference evidence="1 2" key="1">
    <citation type="journal article" date="2016" name="Nat. Commun.">
        <title>Thousands of microbial genomes shed light on interconnected biogeochemical processes in an aquifer system.</title>
        <authorList>
            <person name="Anantharaman K."/>
            <person name="Brown C.T."/>
            <person name="Hug L.A."/>
            <person name="Sharon I."/>
            <person name="Castelle C.J."/>
            <person name="Probst A.J."/>
            <person name="Thomas B.C."/>
            <person name="Singh A."/>
            <person name="Wilkins M.J."/>
            <person name="Karaoz U."/>
            <person name="Brodie E.L."/>
            <person name="Williams K.H."/>
            <person name="Hubbard S.S."/>
            <person name="Banfield J.F."/>
        </authorList>
    </citation>
    <scope>NUCLEOTIDE SEQUENCE [LARGE SCALE GENOMIC DNA]</scope>
</reference>
<name>A0A1F7UZA7_9BACT</name>